<dbReference type="AlphaFoldDB" id="E9G7Q9"/>
<name>E9G7Q9_DAPPU</name>
<protein>
    <submittedName>
        <fullName evidence="1">Uncharacterized protein</fullName>
    </submittedName>
</protein>
<keyword evidence="2" id="KW-1185">Reference proteome</keyword>
<organism evidence="1 2">
    <name type="scientific">Daphnia pulex</name>
    <name type="common">Water flea</name>
    <dbReference type="NCBI Taxonomy" id="6669"/>
    <lineage>
        <taxon>Eukaryota</taxon>
        <taxon>Metazoa</taxon>
        <taxon>Ecdysozoa</taxon>
        <taxon>Arthropoda</taxon>
        <taxon>Crustacea</taxon>
        <taxon>Branchiopoda</taxon>
        <taxon>Diplostraca</taxon>
        <taxon>Cladocera</taxon>
        <taxon>Anomopoda</taxon>
        <taxon>Daphniidae</taxon>
        <taxon>Daphnia</taxon>
    </lineage>
</organism>
<dbReference type="KEGG" id="dpx:DAPPUDRAFT_238899"/>
<dbReference type="InParanoid" id="E9G7Q9"/>
<evidence type="ECO:0000313" key="2">
    <source>
        <dbReference type="Proteomes" id="UP000000305"/>
    </source>
</evidence>
<sequence length="375" mass="42904">MANKKGKNRKSRNNGSVAWKLKYIKKRRVYHQPHPPLHPMSFSDEDAAIDLCFVLFCVLTLHLGPSLWNFMTRKILNDPMPIVVDAFEFLKTIIDLRRTNASLFTTNSPTDMINLETAQKGRLAVAHGYFDEVSRNWSTYLLSWVEVLKMIDAHTAAASVQAIHDELISGNKKPLDVVIFSFTRPDFMNRGVSLQTETELSRAQYVKAIRIQMVLYRSMVKNFGPALRDENHIRTGKARADSEMDVQNLLFDLLEIWLQKPQQDPDMAANVKILETAKDGRNMICHSNLPLLLTDWEGVLLSWKQVATLISNVETAKAIREYHMKLKTEIELPIPIPGQGIRRSTLQPKYFINLVRLKKVPLKTRVAGRQTSRQG</sequence>
<evidence type="ECO:0000313" key="1">
    <source>
        <dbReference type="EMBL" id="EFX84615.1"/>
    </source>
</evidence>
<dbReference type="EMBL" id="GL732534">
    <property type="protein sequence ID" value="EFX84615.1"/>
    <property type="molecule type" value="Genomic_DNA"/>
</dbReference>
<dbReference type="OrthoDB" id="6397484at2759"/>
<accession>E9G7Q9</accession>
<proteinExistence type="predicted"/>
<dbReference type="Proteomes" id="UP000000305">
    <property type="component" value="Unassembled WGS sequence"/>
</dbReference>
<gene>
    <name evidence="1" type="ORF">DAPPUDRAFT_238899</name>
</gene>
<dbReference type="HOGENOM" id="CLU_746527_0_0_1"/>
<dbReference type="PhylomeDB" id="E9G7Q9"/>
<reference evidence="1 2" key="1">
    <citation type="journal article" date="2011" name="Science">
        <title>The ecoresponsive genome of Daphnia pulex.</title>
        <authorList>
            <person name="Colbourne J.K."/>
            <person name="Pfrender M.E."/>
            <person name="Gilbert D."/>
            <person name="Thomas W.K."/>
            <person name="Tucker A."/>
            <person name="Oakley T.H."/>
            <person name="Tokishita S."/>
            <person name="Aerts A."/>
            <person name="Arnold G.J."/>
            <person name="Basu M.K."/>
            <person name="Bauer D.J."/>
            <person name="Caceres C.E."/>
            <person name="Carmel L."/>
            <person name="Casola C."/>
            <person name="Choi J.H."/>
            <person name="Detter J.C."/>
            <person name="Dong Q."/>
            <person name="Dusheyko S."/>
            <person name="Eads B.D."/>
            <person name="Frohlich T."/>
            <person name="Geiler-Samerotte K.A."/>
            <person name="Gerlach D."/>
            <person name="Hatcher P."/>
            <person name="Jogdeo S."/>
            <person name="Krijgsveld J."/>
            <person name="Kriventseva E.V."/>
            <person name="Kultz D."/>
            <person name="Laforsch C."/>
            <person name="Lindquist E."/>
            <person name="Lopez J."/>
            <person name="Manak J.R."/>
            <person name="Muller J."/>
            <person name="Pangilinan J."/>
            <person name="Patwardhan R.P."/>
            <person name="Pitluck S."/>
            <person name="Pritham E.J."/>
            <person name="Rechtsteiner A."/>
            <person name="Rho M."/>
            <person name="Rogozin I.B."/>
            <person name="Sakarya O."/>
            <person name="Salamov A."/>
            <person name="Schaack S."/>
            <person name="Shapiro H."/>
            <person name="Shiga Y."/>
            <person name="Skalitzky C."/>
            <person name="Smith Z."/>
            <person name="Souvorov A."/>
            <person name="Sung W."/>
            <person name="Tang Z."/>
            <person name="Tsuchiya D."/>
            <person name="Tu H."/>
            <person name="Vos H."/>
            <person name="Wang M."/>
            <person name="Wolf Y.I."/>
            <person name="Yamagata H."/>
            <person name="Yamada T."/>
            <person name="Ye Y."/>
            <person name="Shaw J.R."/>
            <person name="Andrews J."/>
            <person name="Crease T.J."/>
            <person name="Tang H."/>
            <person name="Lucas S.M."/>
            <person name="Robertson H.M."/>
            <person name="Bork P."/>
            <person name="Koonin E.V."/>
            <person name="Zdobnov E.M."/>
            <person name="Grigoriev I.V."/>
            <person name="Lynch M."/>
            <person name="Boore J.L."/>
        </authorList>
    </citation>
    <scope>NUCLEOTIDE SEQUENCE [LARGE SCALE GENOMIC DNA]</scope>
</reference>